<evidence type="ECO:0000313" key="2">
    <source>
        <dbReference type="EMBL" id="GGB35216.1"/>
    </source>
</evidence>
<dbReference type="PANTHER" id="PTHR40045:SF1">
    <property type="entry name" value="YQCI_YCGG FAMILY PROTEIN"/>
    <property type="match status" value="1"/>
</dbReference>
<feature type="region of interest" description="Disordered" evidence="1">
    <location>
        <begin position="198"/>
        <end position="247"/>
    </location>
</feature>
<dbReference type="Proteomes" id="UP000636793">
    <property type="component" value="Unassembled WGS sequence"/>
</dbReference>
<keyword evidence="3" id="KW-1185">Reference proteome</keyword>
<dbReference type="NCBIfam" id="NF041366">
    <property type="entry name" value="GntA_guanitoxin"/>
    <property type="match status" value="1"/>
</dbReference>
<evidence type="ECO:0000256" key="1">
    <source>
        <dbReference type="SAM" id="MobiDB-lite"/>
    </source>
</evidence>
<dbReference type="EMBL" id="BMHI01000004">
    <property type="protein sequence ID" value="GGB35216.1"/>
    <property type="molecule type" value="Genomic_DNA"/>
</dbReference>
<evidence type="ECO:0000313" key="3">
    <source>
        <dbReference type="Proteomes" id="UP000636793"/>
    </source>
</evidence>
<accession>A0A916T7V6</accession>
<protein>
    <recommendedName>
        <fullName evidence="4">YqcI/YcgG family protein</fullName>
    </recommendedName>
</protein>
<dbReference type="InterPro" id="IPR014988">
    <property type="entry name" value="Uncharacterised_YqcI/YcgG"/>
</dbReference>
<dbReference type="Pfam" id="PF08892">
    <property type="entry name" value="YqcI_YcgG"/>
    <property type="match status" value="1"/>
</dbReference>
<evidence type="ECO:0008006" key="4">
    <source>
        <dbReference type="Google" id="ProtNLM"/>
    </source>
</evidence>
<gene>
    <name evidence="2" type="ORF">GCM10011492_27360</name>
</gene>
<reference evidence="2" key="1">
    <citation type="journal article" date="2014" name="Int. J. Syst. Evol. Microbiol.">
        <title>Complete genome sequence of Corynebacterium casei LMG S-19264T (=DSM 44701T), isolated from a smear-ripened cheese.</title>
        <authorList>
            <consortium name="US DOE Joint Genome Institute (JGI-PGF)"/>
            <person name="Walter F."/>
            <person name="Albersmeier A."/>
            <person name="Kalinowski J."/>
            <person name="Ruckert C."/>
        </authorList>
    </citation>
    <scope>NUCLEOTIDE SEQUENCE</scope>
    <source>
        <strain evidence="2">CGMCC 1.15085</strain>
    </source>
</reference>
<dbReference type="AlphaFoldDB" id="A0A916T7V6"/>
<feature type="region of interest" description="Disordered" evidence="1">
    <location>
        <begin position="1"/>
        <end position="22"/>
    </location>
</feature>
<name>A0A916T7V6_9MICO</name>
<comment type="caution">
    <text evidence="2">The sequence shown here is derived from an EMBL/GenBank/DDBJ whole genome shotgun (WGS) entry which is preliminary data.</text>
</comment>
<feature type="compositionally biased region" description="Basic and acidic residues" evidence="1">
    <location>
        <begin position="238"/>
        <end position="247"/>
    </location>
</feature>
<proteinExistence type="predicted"/>
<dbReference type="RefSeq" id="WP_188837589.1">
    <property type="nucleotide sequence ID" value="NZ_BMHI01000004.1"/>
</dbReference>
<sequence length="247" mass="27589">MVAAPGGSVGDGPEDTWAQRPPHDADDEVLAETFRSMIQHPDYPCLGARSVVNRHRASVLVLPRLGSRDAAPRLLDGLRRFAADTDVDEGFASFVVIFRRPERTDEESFEQLLWQQLQSIVEADSAPWSREVSDDPVDPHFSFSAAGTAYFVVGLHPDASRVARRAPWPTLVFNLHEQFQNLRAHGGFDRMRERIRSRDSELQGCPNPMVEDFGDASEARQYSGRAVNAEWTPQADFGDTRQDGQGQ</sequence>
<dbReference type="PANTHER" id="PTHR40045">
    <property type="entry name" value="YCGG FAMILY PROTEIN"/>
    <property type="match status" value="1"/>
</dbReference>
<reference evidence="2" key="2">
    <citation type="submission" date="2020-09" db="EMBL/GenBank/DDBJ databases">
        <authorList>
            <person name="Sun Q."/>
            <person name="Zhou Y."/>
        </authorList>
    </citation>
    <scope>NUCLEOTIDE SEQUENCE</scope>
    <source>
        <strain evidence="2">CGMCC 1.15085</strain>
    </source>
</reference>
<organism evidence="2 3">
    <name type="scientific">Flexivirga endophytica</name>
    <dbReference type="NCBI Taxonomy" id="1849103"/>
    <lineage>
        <taxon>Bacteria</taxon>
        <taxon>Bacillati</taxon>
        <taxon>Actinomycetota</taxon>
        <taxon>Actinomycetes</taxon>
        <taxon>Micrococcales</taxon>
        <taxon>Dermacoccaceae</taxon>
        <taxon>Flexivirga</taxon>
    </lineage>
</organism>